<keyword evidence="3" id="KW-1185">Reference proteome</keyword>
<dbReference type="GeneID" id="303003539"/>
<feature type="region of interest" description="Disordered" evidence="1">
    <location>
        <begin position="1"/>
        <end position="32"/>
    </location>
</feature>
<organism evidence="2 3">
    <name type="scientific">Sphingopyxis terrae subsp. ummariensis</name>
    <dbReference type="NCBI Taxonomy" id="429001"/>
    <lineage>
        <taxon>Bacteria</taxon>
        <taxon>Pseudomonadati</taxon>
        <taxon>Pseudomonadota</taxon>
        <taxon>Alphaproteobacteria</taxon>
        <taxon>Sphingomonadales</taxon>
        <taxon>Sphingomonadaceae</taxon>
        <taxon>Sphingopyxis</taxon>
    </lineage>
</organism>
<feature type="compositionally biased region" description="Basic and acidic residues" evidence="1">
    <location>
        <begin position="19"/>
        <end position="32"/>
    </location>
</feature>
<evidence type="ECO:0000313" key="2">
    <source>
        <dbReference type="EMBL" id="SMQ65521.1"/>
    </source>
</evidence>
<reference evidence="3" key="1">
    <citation type="submission" date="2017-04" db="EMBL/GenBank/DDBJ databases">
        <authorList>
            <person name="Varghese N."/>
            <person name="Submissions S."/>
        </authorList>
    </citation>
    <scope>NUCLEOTIDE SEQUENCE [LARGE SCALE GENOMIC DNA]</scope>
    <source>
        <strain evidence="3">UI2</strain>
    </source>
</reference>
<evidence type="ECO:0000313" key="3">
    <source>
        <dbReference type="Proteomes" id="UP000194469"/>
    </source>
</evidence>
<dbReference type="EMBL" id="FXWL01000001">
    <property type="protein sequence ID" value="SMQ65521.1"/>
    <property type="molecule type" value="Genomic_DNA"/>
</dbReference>
<dbReference type="RefSeq" id="WP_156000971.1">
    <property type="nucleotide sequence ID" value="NZ_FXWL01000001.1"/>
</dbReference>
<dbReference type="Proteomes" id="UP000194469">
    <property type="component" value="Unassembled WGS sequence"/>
</dbReference>
<evidence type="ECO:0000256" key="1">
    <source>
        <dbReference type="SAM" id="MobiDB-lite"/>
    </source>
</evidence>
<accession>A0A1Y6EWA1</accession>
<gene>
    <name evidence="2" type="ORF">SAMN06295984_1284</name>
</gene>
<name>A0A1Y6EWA1_9SPHN</name>
<dbReference type="AlphaFoldDB" id="A0A1Y6EWA1"/>
<protein>
    <submittedName>
        <fullName evidence="2">Uncharacterized protein</fullName>
    </submittedName>
</protein>
<proteinExistence type="predicted"/>
<sequence>MRYAPLLPVRRPMFGRRHATPETEPVRPTREERKLAEAVMHHVGPTRPR</sequence>